<organism evidence="3 4">
    <name type="scientific">Chryseobacterium carnipullorum</name>
    <dbReference type="NCBI Taxonomy" id="1124835"/>
    <lineage>
        <taxon>Bacteria</taxon>
        <taxon>Pseudomonadati</taxon>
        <taxon>Bacteroidota</taxon>
        <taxon>Flavobacteriia</taxon>
        <taxon>Flavobacteriales</taxon>
        <taxon>Weeksellaceae</taxon>
        <taxon>Chryseobacterium group</taxon>
        <taxon>Chryseobacterium</taxon>
    </lineage>
</organism>
<keyword evidence="5" id="KW-1185">Reference proteome</keyword>
<dbReference type="Proteomes" id="UP000273270">
    <property type="component" value="Chromosome"/>
</dbReference>
<evidence type="ECO:0000256" key="1">
    <source>
        <dbReference type="SAM" id="MobiDB-lite"/>
    </source>
</evidence>
<dbReference type="EMBL" id="CP033920">
    <property type="protein sequence ID" value="AZA46886.1"/>
    <property type="molecule type" value="Genomic_DNA"/>
</dbReference>
<evidence type="ECO:0000313" key="5">
    <source>
        <dbReference type="Proteomes" id="UP000273270"/>
    </source>
</evidence>
<sequence length="67" mass="6935">MKKLQGMKNGFSSLENKKLNNPGNITGGRAETSIRTTSETGPNGNAGNTGDTAICNDGKHVATITVD</sequence>
<evidence type="ECO:0000313" key="2">
    <source>
        <dbReference type="EMBL" id="AZA46886.1"/>
    </source>
</evidence>
<reference evidence="2" key="2">
    <citation type="submission" date="2018-11" db="EMBL/GenBank/DDBJ databases">
        <title>Proposal to divide the Flavobacteriaceae and reorganize its genera based on Amino Acid Identity values calculated from whole genome sequences.</title>
        <authorList>
            <person name="Nicholson A.C."/>
            <person name="Gulvik C.A."/>
            <person name="Whitney A.M."/>
            <person name="Humrighouse B.W."/>
            <person name="Bell M."/>
            <person name="Holmes B."/>
            <person name="Steigerwalt A."/>
            <person name="Villarma A."/>
            <person name="Sheth M."/>
            <person name="Batra D."/>
            <person name="Pryor J."/>
            <person name="Bernardet J.-F."/>
            <person name="Hugo C."/>
            <person name="Kampfer P."/>
            <person name="Newman J."/>
            <person name="Mcquiston J.R."/>
        </authorList>
    </citation>
    <scope>NUCLEOTIDE SEQUENCE [LARGE SCALE GENOMIC DNA]</scope>
    <source>
        <strain evidence="2">G0188</strain>
    </source>
</reference>
<dbReference type="AlphaFoldDB" id="A0A1M7G5Y8"/>
<proteinExistence type="predicted"/>
<name>A0A1M7G5Y8_CHRCU</name>
<reference evidence="3 4" key="1">
    <citation type="submission" date="2018-06" db="EMBL/GenBank/DDBJ databases">
        <authorList>
            <consortium name="Pathogen Informatics"/>
            <person name="Doyle S."/>
        </authorList>
    </citation>
    <scope>NUCLEOTIDE SEQUENCE [LARGE SCALE GENOMIC DNA]</scope>
    <source>
        <strain evidence="3 4">NCTC13533</strain>
    </source>
</reference>
<gene>
    <name evidence="2" type="ORF">EG346_01030</name>
    <name evidence="3" type="ORF">NCTC13533_04022</name>
</gene>
<feature type="compositionally biased region" description="Polar residues" evidence="1">
    <location>
        <begin position="33"/>
        <end position="51"/>
    </location>
</feature>
<evidence type="ECO:0000313" key="4">
    <source>
        <dbReference type="Proteomes" id="UP000255224"/>
    </source>
</evidence>
<feature type="compositionally biased region" description="Polar residues" evidence="1">
    <location>
        <begin position="10"/>
        <end position="24"/>
    </location>
</feature>
<protein>
    <submittedName>
        <fullName evidence="3">Putative peptide modification target</fullName>
    </submittedName>
</protein>
<dbReference type="KEGG" id="ccau:EG346_01030"/>
<dbReference type="RefSeq" id="WP_073333393.1">
    <property type="nucleotide sequence ID" value="NZ_CP033920.1"/>
</dbReference>
<dbReference type="EMBL" id="UFVQ01000003">
    <property type="protein sequence ID" value="STD06560.1"/>
    <property type="molecule type" value="Genomic_DNA"/>
</dbReference>
<accession>A0A376EDH9</accession>
<reference evidence="5" key="3">
    <citation type="submission" date="2018-11" db="EMBL/GenBank/DDBJ databases">
        <title>Proposal to divide the Flavobacteriaceae and reorganize its genera based on Amino Acid Identity values calculated from whole genome sequences.</title>
        <authorList>
            <person name="Nicholson A.C."/>
            <person name="Gulvik C.A."/>
            <person name="Whitney A.M."/>
            <person name="Humrighouse B.W."/>
            <person name="Bell M."/>
            <person name="Holmes B."/>
            <person name="Steigerwalt A.G."/>
            <person name="Villarma A."/>
            <person name="Sheth M."/>
            <person name="Batra D."/>
            <person name="Pryor J."/>
            <person name="Bernardet J.-F."/>
            <person name="Hugo C."/>
            <person name="Kampfer P."/>
            <person name="Newman J."/>
            <person name="McQuiston J.R."/>
        </authorList>
    </citation>
    <scope>NUCLEOTIDE SEQUENCE [LARGE SCALE GENOMIC DNA]</scope>
    <source>
        <strain evidence="5">G0188</strain>
    </source>
</reference>
<feature type="region of interest" description="Disordered" evidence="1">
    <location>
        <begin position="1"/>
        <end position="58"/>
    </location>
</feature>
<dbReference type="Proteomes" id="UP000255224">
    <property type="component" value="Unassembled WGS sequence"/>
</dbReference>
<accession>A0A1M7G5Y8</accession>
<dbReference type="OrthoDB" id="1265848at2"/>
<evidence type="ECO:0000313" key="3">
    <source>
        <dbReference type="EMBL" id="STD06560.1"/>
    </source>
</evidence>